<dbReference type="InterPro" id="IPR036527">
    <property type="entry name" value="SCP2_sterol-bd_dom_sf"/>
</dbReference>
<protein>
    <recommendedName>
        <fullName evidence="1">N-acetyltransferase domain-containing protein</fullName>
    </recommendedName>
</protein>
<dbReference type="Gene3D" id="3.30.1050.10">
    <property type="entry name" value="SCP2 sterol-binding domain"/>
    <property type="match status" value="1"/>
</dbReference>
<sequence>MTETSLIVRPLATPAEYHLQLMLADQEFSPNPSPESVERWQRFMTGLPDFRPEQLRGAFLGEQQTGGYMMYEREMRMGTARISTGCIGIVVTHPEHRRQGVATTLMRDAIDFARSRNHALLLLDGIPKFYYRYGYTDMLDLSVVEVDRSAILAVPASNYSVRACTVDDAEATLRLYNQQYGSYTGCFVRTLERQRYRLQTRSSPDVVALTPDGAVQGYLSGFDGNLVQEVAADNWEALLALMQHHAVMFKENNTPPATLRYRLPVHDRLVQWMLDHLEVPDTSHWQHPAEEWVLRAESYHHRHAGWMARIVHLPTLLQSILPELQARWQRGLAQWNGRVVLAIGDELCALHIDGRQITLGDPEHVTSGVEAIQITPQAFTQLLFGYRSVAQTISNASDEMLAVLSILFPTGHAWLASTDWF</sequence>
<dbReference type="PANTHER" id="PTHR37817:SF1">
    <property type="entry name" value="N-ACETYLTRANSFERASE EIS"/>
    <property type="match status" value="1"/>
</dbReference>
<evidence type="ECO:0000313" key="2">
    <source>
        <dbReference type="EMBL" id="GHO94992.1"/>
    </source>
</evidence>
<dbReference type="GO" id="GO:0034069">
    <property type="term" value="F:aminoglycoside N-acetyltransferase activity"/>
    <property type="evidence" value="ECO:0007669"/>
    <property type="project" value="TreeGrafter"/>
</dbReference>
<dbReference type="InterPro" id="IPR016181">
    <property type="entry name" value="Acyl_CoA_acyltransferase"/>
</dbReference>
<feature type="domain" description="N-acetyltransferase" evidence="1">
    <location>
        <begin position="6"/>
        <end position="157"/>
    </location>
</feature>
<dbReference type="SUPFAM" id="SSF55729">
    <property type="entry name" value="Acyl-CoA N-acyltransferases (Nat)"/>
    <property type="match status" value="1"/>
</dbReference>
<dbReference type="Gene3D" id="3.40.630.30">
    <property type="match status" value="2"/>
</dbReference>
<proteinExistence type="predicted"/>
<gene>
    <name evidence="2" type="ORF">KSF_050400</name>
</gene>
<dbReference type="CDD" id="cd04301">
    <property type="entry name" value="NAT_SF"/>
    <property type="match status" value="1"/>
</dbReference>
<evidence type="ECO:0000259" key="1">
    <source>
        <dbReference type="PROSITE" id="PS51186"/>
    </source>
</evidence>
<keyword evidence="3" id="KW-1185">Reference proteome</keyword>
<dbReference type="SUPFAM" id="SSF55718">
    <property type="entry name" value="SCP-like"/>
    <property type="match status" value="1"/>
</dbReference>
<dbReference type="Pfam" id="PF13527">
    <property type="entry name" value="Acetyltransf_9"/>
    <property type="match status" value="1"/>
</dbReference>
<dbReference type="PROSITE" id="PS51186">
    <property type="entry name" value="GNAT"/>
    <property type="match status" value="1"/>
</dbReference>
<reference evidence="2" key="1">
    <citation type="submission" date="2020-10" db="EMBL/GenBank/DDBJ databases">
        <title>Taxonomic study of unclassified bacteria belonging to the class Ktedonobacteria.</title>
        <authorList>
            <person name="Yabe S."/>
            <person name="Wang C.M."/>
            <person name="Zheng Y."/>
            <person name="Sakai Y."/>
            <person name="Cavaletti L."/>
            <person name="Monciardini P."/>
            <person name="Donadio S."/>
        </authorList>
    </citation>
    <scope>NUCLEOTIDE SEQUENCE</scope>
    <source>
        <strain evidence="2">ID150040</strain>
    </source>
</reference>
<name>A0A8J3IQA4_9CHLR</name>
<dbReference type="Proteomes" id="UP000597444">
    <property type="component" value="Unassembled WGS sequence"/>
</dbReference>
<accession>A0A8J3IQA4</accession>
<dbReference type="InterPro" id="IPR000182">
    <property type="entry name" value="GNAT_dom"/>
</dbReference>
<dbReference type="PANTHER" id="PTHR37817">
    <property type="entry name" value="N-ACETYLTRANSFERASE EIS"/>
    <property type="match status" value="1"/>
</dbReference>
<dbReference type="GO" id="GO:0030649">
    <property type="term" value="P:aminoglycoside antibiotic catabolic process"/>
    <property type="evidence" value="ECO:0007669"/>
    <property type="project" value="TreeGrafter"/>
</dbReference>
<organism evidence="2 3">
    <name type="scientific">Reticulibacter mediterranei</name>
    <dbReference type="NCBI Taxonomy" id="2778369"/>
    <lineage>
        <taxon>Bacteria</taxon>
        <taxon>Bacillati</taxon>
        <taxon>Chloroflexota</taxon>
        <taxon>Ktedonobacteria</taxon>
        <taxon>Ktedonobacterales</taxon>
        <taxon>Reticulibacteraceae</taxon>
        <taxon>Reticulibacter</taxon>
    </lineage>
</organism>
<comment type="caution">
    <text evidence="2">The sequence shown here is derived from an EMBL/GenBank/DDBJ whole genome shotgun (WGS) entry which is preliminary data.</text>
</comment>
<dbReference type="AlphaFoldDB" id="A0A8J3IQA4"/>
<dbReference type="EMBL" id="BNJK01000001">
    <property type="protein sequence ID" value="GHO94992.1"/>
    <property type="molecule type" value="Genomic_DNA"/>
</dbReference>
<evidence type="ECO:0000313" key="3">
    <source>
        <dbReference type="Proteomes" id="UP000597444"/>
    </source>
</evidence>
<dbReference type="InterPro" id="IPR051554">
    <property type="entry name" value="Acetyltransferase_Eis"/>
</dbReference>
<dbReference type="RefSeq" id="WP_220205696.1">
    <property type="nucleotide sequence ID" value="NZ_BNJK01000001.1"/>
</dbReference>